<feature type="transmembrane region" description="Helical" evidence="2">
    <location>
        <begin position="37"/>
        <end position="54"/>
    </location>
</feature>
<proteinExistence type="predicted"/>
<name>A0A8C0R1Z3_CANLU</name>
<keyword evidence="2" id="KW-0812">Transmembrane</keyword>
<keyword evidence="2" id="KW-1133">Transmembrane helix</keyword>
<dbReference type="Proteomes" id="UP000694391">
    <property type="component" value="Unplaced"/>
</dbReference>
<protein>
    <submittedName>
        <fullName evidence="3">Uncharacterized protein</fullName>
    </submittedName>
</protein>
<evidence type="ECO:0000313" key="3">
    <source>
        <dbReference type="Ensembl" id="ENSCAFP00020020429.1"/>
    </source>
</evidence>
<reference evidence="3" key="2">
    <citation type="submission" date="2025-09" db="UniProtKB">
        <authorList>
            <consortium name="Ensembl"/>
        </authorList>
    </citation>
    <scope>IDENTIFICATION</scope>
</reference>
<dbReference type="GeneTree" id="ENSGT00950000184974"/>
<dbReference type="Ensembl" id="ENSCAFT00020023640.1">
    <property type="protein sequence ID" value="ENSCAFP00020020429.1"/>
    <property type="gene ID" value="ENSCAFG00020016190.1"/>
</dbReference>
<organism evidence="3 4">
    <name type="scientific">Canis lupus dingo</name>
    <name type="common">dingo</name>
    <dbReference type="NCBI Taxonomy" id="286419"/>
    <lineage>
        <taxon>Eukaryota</taxon>
        <taxon>Metazoa</taxon>
        <taxon>Chordata</taxon>
        <taxon>Craniata</taxon>
        <taxon>Vertebrata</taxon>
        <taxon>Euteleostomi</taxon>
        <taxon>Mammalia</taxon>
        <taxon>Eutheria</taxon>
        <taxon>Laurasiatheria</taxon>
        <taxon>Carnivora</taxon>
        <taxon>Caniformia</taxon>
        <taxon>Canidae</taxon>
        <taxon>Canis</taxon>
    </lineage>
</organism>
<evidence type="ECO:0000256" key="2">
    <source>
        <dbReference type="SAM" id="Phobius"/>
    </source>
</evidence>
<reference evidence="3" key="1">
    <citation type="submission" date="2025-08" db="UniProtKB">
        <authorList>
            <consortium name="Ensembl"/>
        </authorList>
    </citation>
    <scope>IDENTIFICATION</scope>
</reference>
<accession>A0A8C0R1Z3</accession>
<sequence>MKASSDRVTASPEHHYTPLPSASRDLTNHRGRNSNETNVFLNAIFFLFLRFTYLF</sequence>
<keyword evidence="4" id="KW-1185">Reference proteome</keyword>
<dbReference type="AlphaFoldDB" id="A0A8C0R1Z3"/>
<feature type="region of interest" description="Disordered" evidence="1">
    <location>
        <begin position="1"/>
        <end position="32"/>
    </location>
</feature>
<evidence type="ECO:0000313" key="4">
    <source>
        <dbReference type="Proteomes" id="UP000694391"/>
    </source>
</evidence>
<keyword evidence="2" id="KW-0472">Membrane</keyword>
<evidence type="ECO:0000256" key="1">
    <source>
        <dbReference type="SAM" id="MobiDB-lite"/>
    </source>
</evidence>